<name>A0A7C9PNQ6_9MICO</name>
<dbReference type="RefSeq" id="WP_163473915.1">
    <property type="nucleotide sequence ID" value="NZ_JAAGWZ010000003.1"/>
</dbReference>
<sequence>MRRLLLTPIMWGWVIIRSVAVRSYPVPLDAPHAESPGPHPFRVLIIGGGPAVGRGVVTHDLALPGQLRRAISSLTHRGVHIDLVSGPWMPIRRLVRTLRHLTPGSYDAIIAFVGVDDSLTLVPLSVWRRGITELLGFTHGLDPRPRLFLVGIQPIRSIPVFDARLGDHADAHAVRLNAISAALCAADPRATFLPFRDADRPPEQRFRDATGYARIASLLAAGLRRYL</sequence>
<protein>
    <recommendedName>
        <fullName evidence="3">SGNH/GDSL hydrolase family protein</fullName>
    </recommendedName>
</protein>
<proteinExistence type="predicted"/>
<dbReference type="InterPro" id="IPR036514">
    <property type="entry name" value="SGNH_hydro_sf"/>
</dbReference>
<dbReference type="Proteomes" id="UP000479756">
    <property type="component" value="Unassembled WGS sequence"/>
</dbReference>
<gene>
    <name evidence="1" type="ORF">G3T37_10845</name>
</gene>
<keyword evidence="2" id="KW-1185">Reference proteome</keyword>
<evidence type="ECO:0000313" key="1">
    <source>
        <dbReference type="EMBL" id="NEM91853.1"/>
    </source>
</evidence>
<reference evidence="1 2" key="1">
    <citation type="journal article" date="2014" name="Int. J. Syst. Evol. Microbiol.">
        <title>Description of Galbitalea soli gen. nov., sp. nov., and Frondihabitans sucicola sp. nov.</title>
        <authorList>
            <person name="Kim S.J."/>
            <person name="Lim J.M."/>
            <person name="Ahn J.H."/>
            <person name="Weon H.Y."/>
            <person name="Hamada M."/>
            <person name="Suzuki K."/>
            <person name="Ahn T.Y."/>
            <person name="Kwon S.W."/>
        </authorList>
    </citation>
    <scope>NUCLEOTIDE SEQUENCE [LARGE SCALE GENOMIC DNA]</scope>
    <source>
        <strain evidence="1 2">NBRC 108727</strain>
    </source>
</reference>
<dbReference type="Gene3D" id="3.40.50.1110">
    <property type="entry name" value="SGNH hydrolase"/>
    <property type="match status" value="1"/>
</dbReference>
<evidence type="ECO:0000313" key="2">
    <source>
        <dbReference type="Proteomes" id="UP000479756"/>
    </source>
</evidence>
<accession>A0A7C9PNQ6</accession>
<evidence type="ECO:0008006" key="3">
    <source>
        <dbReference type="Google" id="ProtNLM"/>
    </source>
</evidence>
<dbReference type="EMBL" id="JAAGWZ010000003">
    <property type="protein sequence ID" value="NEM91853.1"/>
    <property type="molecule type" value="Genomic_DNA"/>
</dbReference>
<dbReference type="SUPFAM" id="SSF52266">
    <property type="entry name" value="SGNH hydrolase"/>
    <property type="match status" value="1"/>
</dbReference>
<organism evidence="1 2">
    <name type="scientific">Galbitalea soli</name>
    <dbReference type="NCBI Taxonomy" id="1268042"/>
    <lineage>
        <taxon>Bacteria</taxon>
        <taxon>Bacillati</taxon>
        <taxon>Actinomycetota</taxon>
        <taxon>Actinomycetes</taxon>
        <taxon>Micrococcales</taxon>
        <taxon>Microbacteriaceae</taxon>
        <taxon>Galbitalea</taxon>
    </lineage>
</organism>
<dbReference type="AlphaFoldDB" id="A0A7C9PNQ6"/>
<comment type="caution">
    <text evidence="1">The sequence shown here is derived from an EMBL/GenBank/DDBJ whole genome shotgun (WGS) entry which is preliminary data.</text>
</comment>